<reference evidence="2 3" key="1">
    <citation type="journal article" date="2013" name="BMC Genomics">
        <title>Comparison of the complete genome sequence of two closely related isolates of 'Candidatus Phytoplasma australiense' reveals genome plasticity.</title>
        <authorList>
            <person name="Andersen M.T."/>
            <person name="Liefting L.W."/>
            <person name="Havukkala I."/>
            <person name="Beever R.E."/>
        </authorList>
    </citation>
    <scope>NUCLEOTIDE SEQUENCE [LARGE SCALE GENOMIC DNA]</scope>
    <source>
        <strain evidence="2 3">NZSb11</strain>
    </source>
</reference>
<feature type="transmembrane region" description="Helical" evidence="1">
    <location>
        <begin position="12"/>
        <end position="31"/>
    </location>
</feature>
<keyword evidence="1" id="KW-1133">Transmembrane helix</keyword>
<dbReference type="Proteomes" id="UP000013941">
    <property type="component" value="Chromosome"/>
</dbReference>
<keyword evidence="1" id="KW-0472">Membrane</keyword>
<dbReference type="EMBL" id="CP002548">
    <property type="protein sequence ID" value="AGL90154.1"/>
    <property type="molecule type" value="Genomic_DNA"/>
</dbReference>
<organism evidence="2 3">
    <name type="scientific">Strawberry lethal yellows phytoplasma (CPA) str. NZSb11</name>
    <dbReference type="NCBI Taxonomy" id="980422"/>
    <lineage>
        <taxon>Bacteria</taxon>
        <taxon>Bacillati</taxon>
        <taxon>Mycoplasmatota</taxon>
        <taxon>Mollicutes</taxon>
        <taxon>Acholeplasmatales</taxon>
        <taxon>Acholeplasmataceae</taxon>
        <taxon>Candidatus Phytoplasma</taxon>
        <taxon>16SrXII (Stolbur group)</taxon>
    </lineage>
</organism>
<evidence type="ECO:0000256" key="1">
    <source>
        <dbReference type="SAM" id="Phobius"/>
    </source>
</evidence>
<sequence length="32" mass="3815">MKKTIFLDGFYYFNDSFFISLPVFGCLVFLIK</sequence>
<evidence type="ECO:0000313" key="2">
    <source>
        <dbReference type="EMBL" id="AGL90154.1"/>
    </source>
</evidence>
<keyword evidence="3" id="KW-1185">Reference proteome</keyword>
<dbReference type="KEGG" id="nzs:SLY_0232"/>
<dbReference type="AlphaFoldDB" id="R4S027"/>
<keyword evidence="1" id="KW-0812">Transmembrane</keyword>
<gene>
    <name evidence="2" type="ORF">SLY_0232</name>
</gene>
<name>R4S027_PHYAS</name>
<protein>
    <submittedName>
        <fullName evidence="2">Uncharacterized protein</fullName>
    </submittedName>
</protein>
<accession>R4S027</accession>
<proteinExistence type="predicted"/>
<evidence type="ECO:0000313" key="3">
    <source>
        <dbReference type="Proteomes" id="UP000013941"/>
    </source>
</evidence>
<dbReference type="HOGENOM" id="CLU_3391626_0_0_14"/>